<evidence type="ECO:0000256" key="2">
    <source>
        <dbReference type="ARBA" id="ARBA00022679"/>
    </source>
</evidence>
<feature type="domain" description="Alpha-type protein kinase" evidence="5">
    <location>
        <begin position="529"/>
        <end position="619"/>
    </location>
</feature>
<dbReference type="OrthoDB" id="301415at2759"/>
<keyword evidence="3" id="KW-0418">Kinase</keyword>
<dbReference type="GO" id="GO:0005524">
    <property type="term" value="F:ATP binding"/>
    <property type="evidence" value="ECO:0007669"/>
    <property type="project" value="InterPro"/>
</dbReference>
<accession>V2WL97</accession>
<evidence type="ECO:0000256" key="4">
    <source>
        <dbReference type="SAM" id="MobiDB-lite"/>
    </source>
</evidence>
<gene>
    <name evidence="6" type="ORF">Moror_12111</name>
</gene>
<dbReference type="EMBL" id="AWSO01002548">
    <property type="protein sequence ID" value="ESK81321.1"/>
    <property type="molecule type" value="Genomic_DNA"/>
</dbReference>
<dbReference type="AlphaFoldDB" id="V2WL97"/>
<dbReference type="KEGG" id="mrr:Moror_12111"/>
<dbReference type="GO" id="GO:0004674">
    <property type="term" value="F:protein serine/threonine kinase activity"/>
    <property type="evidence" value="ECO:0007669"/>
    <property type="project" value="UniProtKB-KW"/>
</dbReference>
<dbReference type="HOGENOM" id="CLU_441189_0_0_1"/>
<evidence type="ECO:0000313" key="6">
    <source>
        <dbReference type="EMBL" id="ESK81321.1"/>
    </source>
</evidence>
<sequence>MQPNELYAFVGNSNKAKMLPAQLMQLTVPSARTMGPPHLLLLLAASLAKVTMPANNISKVSRMPSSCSAVLSAVVSQSTRPDPNVISNHINAAQCKETHVLFQQAVVHMQPGCLHPLARPYADGCGTTYRGETSFEVFERKCTCYQKAAHASSGDKLLAKVLIAHVLPRHPDEVNILVALADNWPNYDAHASISKIHNDLVAYACNKLEKHVDQWNAYLPYFYNVHGSMSSAAGRKGKNGMPKWVANKVAPILQVVVSVKELQRFWDESEAYENMNTVTGSSKEQFSTSMREGPSMNRGVDALAITSGKRRRSESGAKTPPPHYSLKKQATWSSPKEKEVLSGLLVGGSQVTTPATPIWTSFTGLLAVIPSYDIQSVLADNTLQHYNPHDHVVGVATLLVNLHAGHELGKGGFKTAHIGRLSIDASFEGSEFLVRPEGVCVKQFYLLKKRGDQDVVAWYQGALELEKAVTEANMHMWSSMLVDMPYTYMEKCLGSPDWPEVPCVTPQLCYVKAAIFMSLSTAEKSSSGKKAGSGGGPSGSIQIEHVFFIEELLSDLMDFVKYVHNSCAAPELDPEDPEFPKAEFLIAMQYVQYEKLHRAVYVSDYQGQGNLLTDAQVMTS</sequence>
<feature type="non-terminal residue" evidence="6">
    <location>
        <position position="620"/>
    </location>
</feature>
<evidence type="ECO:0000259" key="5">
    <source>
        <dbReference type="Pfam" id="PF02816"/>
    </source>
</evidence>
<feature type="region of interest" description="Disordered" evidence="4">
    <location>
        <begin position="305"/>
        <end position="332"/>
    </location>
</feature>
<keyword evidence="7" id="KW-1185">Reference proteome</keyword>
<dbReference type="Pfam" id="PF02816">
    <property type="entry name" value="Alpha_kinase"/>
    <property type="match status" value="1"/>
</dbReference>
<evidence type="ECO:0000256" key="1">
    <source>
        <dbReference type="ARBA" id="ARBA00022527"/>
    </source>
</evidence>
<dbReference type="Gene3D" id="3.20.200.10">
    <property type="entry name" value="MHCK/EF2 kinase"/>
    <property type="match status" value="1"/>
</dbReference>
<organism evidence="6 7">
    <name type="scientific">Moniliophthora roreri (strain MCA 2997)</name>
    <name type="common">Cocoa frosty pod rot fungus</name>
    <name type="synonym">Crinipellis roreri</name>
    <dbReference type="NCBI Taxonomy" id="1381753"/>
    <lineage>
        <taxon>Eukaryota</taxon>
        <taxon>Fungi</taxon>
        <taxon>Dikarya</taxon>
        <taxon>Basidiomycota</taxon>
        <taxon>Agaricomycotina</taxon>
        <taxon>Agaricomycetes</taxon>
        <taxon>Agaricomycetidae</taxon>
        <taxon>Agaricales</taxon>
        <taxon>Marasmiineae</taxon>
        <taxon>Marasmiaceae</taxon>
        <taxon>Moniliophthora</taxon>
    </lineage>
</organism>
<keyword evidence="1" id="KW-0723">Serine/threonine-protein kinase</keyword>
<dbReference type="InterPro" id="IPR004166">
    <property type="entry name" value="a-kinase_dom"/>
</dbReference>
<keyword evidence="2" id="KW-0808">Transferase</keyword>
<evidence type="ECO:0000313" key="7">
    <source>
        <dbReference type="Proteomes" id="UP000017559"/>
    </source>
</evidence>
<reference evidence="6 7" key="1">
    <citation type="journal article" date="2014" name="BMC Genomics">
        <title>Genome and secretome analysis of the hemibiotrophic fungal pathogen, Moniliophthora roreri, which causes frosty pod rot disease of cacao: mechanisms of the biotrophic and necrotrophic phases.</title>
        <authorList>
            <person name="Meinhardt L.W."/>
            <person name="Costa G.G.L."/>
            <person name="Thomazella D.P.T."/>
            <person name="Teixeira P.J.P.L."/>
            <person name="Carazzolle M.F."/>
            <person name="Schuster S.C."/>
            <person name="Carlson J.E."/>
            <person name="Guiltinan M.J."/>
            <person name="Mieczkowski P."/>
            <person name="Farmer A."/>
            <person name="Ramaraj T."/>
            <person name="Crozier J."/>
            <person name="Davis R.E."/>
            <person name="Shao J."/>
            <person name="Melnick R.L."/>
            <person name="Pereira G.A.G."/>
            <person name="Bailey B.A."/>
        </authorList>
    </citation>
    <scope>NUCLEOTIDE SEQUENCE [LARGE SCALE GENOMIC DNA]</scope>
    <source>
        <strain evidence="6 7">MCA 2997</strain>
    </source>
</reference>
<name>V2WL97_MONRO</name>
<protein>
    <recommendedName>
        <fullName evidence="5">Alpha-type protein kinase domain-containing protein</fullName>
    </recommendedName>
</protein>
<evidence type="ECO:0000256" key="3">
    <source>
        <dbReference type="ARBA" id="ARBA00022777"/>
    </source>
</evidence>
<comment type="caution">
    <text evidence="6">The sequence shown here is derived from an EMBL/GenBank/DDBJ whole genome shotgun (WGS) entry which is preliminary data.</text>
</comment>
<proteinExistence type="predicted"/>
<dbReference type="Proteomes" id="UP000017559">
    <property type="component" value="Unassembled WGS sequence"/>
</dbReference>